<gene>
    <name evidence="1" type="ORF">UFOVP1229_30</name>
</gene>
<accession>A0A6J5RI81</accession>
<evidence type="ECO:0000313" key="1">
    <source>
        <dbReference type="EMBL" id="CAB4191434.1"/>
    </source>
</evidence>
<dbReference type="EMBL" id="LR797178">
    <property type="protein sequence ID" value="CAB4191434.1"/>
    <property type="molecule type" value="Genomic_DNA"/>
</dbReference>
<organism evidence="1">
    <name type="scientific">uncultured Caudovirales phage</name>
    <dbReference type="NCBI Taxonomy" id="2100421"/>
    <lineage>
        <taxon>Viruses</taxon>
        <taxon>Duplodnaviria</taxon>
        <taxon>Heunggongvirae</taxon>
        <taxon>Uroviricota</taxon>
        <taxon>Caudoviricetes</taxon>
        <taxon>Peduoviridae</taxon>
        <taxon>Maltschvirus</taxon>
        <taxon>Maltschvirus maltsch</taxon>
    </lineage>
</organism>
<proteinExistence type="predicted"/>
<reference evidence="1" key="1">
    <citation type="submission" date="2020-05" db="EMBL/GenBank/DDBJ databases">
        <authorList>
            <person name="Chiriac C."/>
            <person name="Salcher M."/>
            <person name="Ghai R."/>
            <person name="Kavagutti S V."/>
        </authorList>
    </citation>
    <scope>NUCLEOTIDE SEQUENCE</scope>
</reference>
<protein>
    <submittedName>
        <fullName evidence="1">Uncharacterized protein</fullName>
    </submittedName>
</protein>
<name>A0A6J5RI81_9CAUD</name>
<sequence>MSMDTSYDASDLSQPFTVEWLCEIGGQQFASGIVFFESPHGVEFDYWGYQKKWTLDGSTVKTPITTRGDVLAWLNVLGIVPATTKGGDK</sequence>